<dbReference type="InterPro" id="IPR000847">
    <property type="entry name" value="LysR_HTH_N"/>
</dbReference>
<organism evidence="6 7">
    <name type="scientific">Secundilactobacillus folii</name>
    <dbReference type="NCBI Taxonomy" id="2678357"/>
    <lineage>
        <taxon>Bacteria</taxon>
        <taxon>Bacillati</taxon>
        <taxon>Bacillota</taxon>
        <taxon>Bacilli</taxon>
        <taxon>Lactobacillales</taxon>
        <taxon>Lactobacillaceae</taxon>
        <taxon>Secundilactobacillus</taxon>
    </lineage>
</organism>
<dbReference type="InterPro" id="IPR036390">
    <property type="entry name" value="WH_DNA-bd_sf"/>
</dbReference>
<keyword evidence="3" id="KW-0238">DNA-binding</keyword>
<feature type="domain" description="HTH lysR-type" evidence="5">
    <location>
        <begin position="1"/>
        <end position="58"/>
    </location>
</feature>
<reference evidence="6 7" key="1">
    <citation type="submission" date="2019-11" db="EMBL/GenBank/DDBJ databases">
        <title>Lactobacillus sp. nov. CRM56-3, isolated from fermented tea leaves.</title>
        <authorList>
            <person name="Phuengjayaem S."/>
            <person name="Tanasupawat S."/>
        </authorList>
    </citation>
    <scope>NUCLEOTIDE SEQUENCE [LARGE SCALE GENOMIC DNA]</scope>
    <source>
        <strain evidence="6 7">CRM56-3</strain>
    </source>
</reference>
<keyword evidence="2" id="KW-0805">Transcription regulation</keyword>
<dbReference type="InterPro" id="IPR005119">
    <property type="entry name" value="LysR_subst-bd"/>
</dbReference>
<dbReference type="SUPFAM" id="SSF53850">
    <property type="entry name" value="Periplasmic binding protein-like II"/>
    <property type="match status" value="1"/>
</dbReference>
<evidence type="ECO:0000256" key="2">
    <source>
        <dbReference type="ARBA" id="ARBA00023015"/>
    </source>
</evidence>
<evidence type="ECO:0000259" key="5">
    <source>
        <dbReference type="PROSITE" id="PS50931"/>
    </source>
</evidence>
<protein>
    <submittedName>
        <fullName evidence="6">LysR family transcriptional regulator</fullName>
    </submittedName>
</protein>
<dbReference type="Pfam" id="PF03466">
    <property type="entry name" value="LysR_substrate"/>
    <property type="match status" value="1"/>
</dbReference>
<dbReference type="CDD" id="cd08414">
    <property type="entry name" value="PBP2_LTTR_aromatics_like"/>
    <property type="match status" value="1"/>
</dbReference>
<dbReference type="Proteomes" id="UP000466388">
    <property type="component" value="Unassembled WGS sequence"/>
</dbReference>
<evidence type="ECO:0000313" key="7">
    <source>
        <dbReference type="Proteomes" id="UP000466388"/>
    </source>
</evidence>
<keyword evidence="7" id="KW-1185">Reference proteome</keyword>
<accession>A0A7X2XTW2</accession>
<comment type="similarity">
    <text evidence="1">Belongs to the LysR transcriptional regulatory family.</text>
</comment>
<dbReference type="PROSITE" id="PS50931">
    <property type="entry name" value="HTH_LYSR"/>
    <property type="match status" value="1"/>
</dbReference>
<proteinExistence type="inferred from homology"/>
<dbReference type="PANTHER" id="PTHR30346:SF0">
    <property type="entry name" value="HCA OPERON TRANSCRIPTIONAL ACTIVATOR HCAR"/>
    <property type="match status" value="1"/>
</dbReference>
<dbReference type="Pfam" id="PF00126">
    <property type="entry name" value="HTH_1"/>
    <property type="match status" value="1"/>
</dbReference>
<evidence type="ECO:0000256" key="3">
    <source>
        <dbReference type="ARBA" id="ARBA00023125"/>
    </source>
</evidence>
<dbReference type="PRINTS" id="PR00039">
    <property type="entry name" value="HTHLYSR"/>
</dbReference>
<comment type="caution">
    <text evidence="6">The sequence shown here is derived from an EMBL/GenBank/DDBJ whole genome shotgun (WGS) entry which is preliminary data.</text>
</comment>
<dbReference type="Gene3D" id="1.10.10.10">
    <property type="entry name" value="Winged helix-like DNA-binding domain superfamily/Winged helix DNA-binding domain"/>
    <property type="match status" value="1"/>
</dbReference>
<keyword evidence="4" id="KW-0804">Transcription</keyword>
<dbReference type="FunFam" id="1.10.10.10:FF:000001">
    <property type="entry name" value="LysR family transcriptional regulator"/>
    <property type="match status" value="1"/>
</dbReference>
<dbReference type="Gene3D" id="3.40.190.10">
    <property type="entry name" value="Periplasmic binding protein-like II"/>
    <property type="match status" value="2"/>
</dbReference>
<evidence type="ECO:0000313" key="6">
    <source>
        <dbReference type="EMBL" id="MTV81483.1"/>
    </source>
</evidence>
<dbReference type="GO" id="GO:0032993">
    <property type="term" value="C:protein-DNA complex"/>
    <property type="evidence" value="ECO:0007669"/>
    <property type="project" value="TreeGrafter"/>
</dbReference>
<dbReference type="RefSeq" id="WP_155430768.1">
    <property type="nucleotide sequence ID" value="NZ_WNJO01000002.1"/>
</dbReference>
<dbReference type="GO" id="GO:0003700">
    <property type="term" value="F:DNA-binding transcription factor activity"/>
    <property type="evidence" value="ECO:0007669"/>
    <property type="project" value="InterPro"/>
</dbReference>
<dbReference type="AlphaFoldDB" id="A0A7X2XTW2"/>
<dbReference type="InterPro" id="IPR036388">
    <property type="entry name" value="WH-like_DNA-bd_sf"/>
</dbReference>
<dbReference type="EMBL" id="WNJO01000002">
    <property type="protein sequence ID" value="MTV81483.1"/>
    <property type="molecule type" value="Genomic_DNA"/>
</dbReference>
<dbReference type="PANTHER" id="PTHR30346">
    <property type="entry name" value="TRANSCRIPTIONAL DUAL REGULATOR HCAR-RELATED"/>
    <property type="match status" value="1"/>
</dbReference>
<sequence length="300" mass="34264">MKIANLKYFVEVATEMSFTRASEKLFISQPTLSRHIQELESELGVKLFDRQSHTLKLTENGRQFLNATTDVLAQVDNLAHMFDDQDEESRSRGIFNIGYLSNFNFGFMFELLNQFKVSHPNVQFIMNQDIPMNLADGLSSGNYDLVFCQASYFLNRVDIKRKLFMENHLQIAIPLQNPLSQRTKVSFADLKDETFILLERQKSPVIVDYVINLGLKNGFNLRADYYVNTLDEGLSMVAVGKGIAFLYSGMNNGTLEDRYHIKIADLKEESLDQNIVAAIRKDNQNQLLQNLYAAIKVAGH</sequence>
<dbReference type="SUPFAM" id="SSF46785">
    <property type="entry name" value="Winged helix' DNA-binding domain"/>
    <property type="match status" value="1"/>
</dbReference>
<evidence type="ECO:0000256" key="1">
    <source>
        <dbReference type="ARBA" id="ARBA00009437"/>
    </source>
</evidence>
<dbReference type="GO" id="GO:0003677">
    <property type="term" value="F:DNA binding"/>
    <property type="evidence" value="ECO:0007669"/>
    <property type="project" value="UniProtKB-KW"/>
</dbReference>
<gene>
    <name evidence="6" type="ORF">GM612_02285</name>
</gene>
<evidence type="ECO:0000256" key="4">
    <source>
        <dbReference type="ARBA" id="ARBA00023163"/>
    </source>
</evidence>
<name>A0A7X2XTW2_9LACO</name>